<dbReference type="AlphaFoldDB" id="A0A0D6DYM1"/>
<dbReference type="CDD" id="cd01745">
    <property type="entry name" value="GATase1_2"/>
    <property type="match status" value="1"/>
</dbReference>
<evidence type="ECO:0000313" key="2">
    <source>
        <dbReference type="Proteomes" id="UP000033166"/>
    </source>
</evidence>
<dbReference type="GO" id="GO:0006598">
    <property type="term" value="P:polyamine catabolic process"/>
    <property type="evidence" value="ECO:0007669"/>
    <property type="project" value="TreeGrafter"/>
</dbReference>
<sequence>MTIIGLIGGQYLSTPELPFHEFPVTYTRTAFIDALQDVGATVIMIPIDQDLDKLADTISLVDKVLLTGGEDVSPEFYGQDPHMRLGNTNPNRDRFEFAVIKEVLKQEKALFGICRGHQLLNVALGGSLYQDLSLKTTETFKHMQAPTKASFPTHFIQVDQASSLRFLPETYHVNSFHHQMIDTVSDELTVIASASDGVIEAVENKEKRLLGVQWHPECAWATTTHERAIFDFFVNEL</sequence>
<dbReference type="GO" id="GO:0033969">
    <property type="term" value="F:gamma-glutamyl-gamma-aminobutyrate hydrolase activity"/>
    <property type="evidence" value="ECO:0007669"/>
    <property type="project" value="TreeGrafter"/>
</dbReference>
<dbReference type="PANTHER" id="PTHR43235">
    <property type="entry name" value="GLUTAMINE AMIDOTRANSFERASE PB2B2.05-RELATED"/>
    <property type="match status" value="1"/>
</dbReference>
<name>A0A0D6DYM1_9LACT</name>
<dbReference type="EMBL" id="LN774769">
    <property type="protein sequence ID" value="CEN29057.1"/>
    <property type="molecule type" value="Genomic_DNA"/>
</dbReference>
<dbReference type="InterPro" id="IPR029062">
    <property type="entry name" value="Class_I_gatase-like"/>
</dbReference>
<dbReference type="Pfam" id="PF07722">
    <property type="entry name" value="Peptidase_C26"/>
    <property type="match status" value="1"/>
</dbReference>
<keyword evidence="1" id="KW-0315">Glutamine amidotransferase</keyword>
<reference evidence="2" key="1">
    <citation type="submission" date="2015-01" db="EMBL/GenBank/DDBJ databases">
        <authorList>
            <person name="Andreevskaya M."/>
        </authorList>
    </citation>
    <scope>NUCLEOTIDE SEQUENCE [LARGE SCALE GENOMIC DNA]</scope>
    <source>
        <strain evidence="2">MKFS47</strain>
    </source>
</reference>
<dbReference type="HOGENOM" id="CLU_030756_2_1_9"/>
<accession>A0A0D6DYM1</accession>
<dbReference type="GO" id="GO:0016740">
    <property type="term" value="F:transferase activity"/>
    <property type="evidence" value="ECO:0007669"/>
    <property type="project" value="UniProtKB-KW"/>
</dbReference>
<dbReference type="RefSeq" id="WP_047916073.1">
    <property type="nucleotide sequence ID" value="NZ_LN774769.1"/>
</dbReference>
<organism evidence="1 2">
    <name type="scientific">Pseudolactococcus piscium MKFS47</name>
    <dbReference type="NCBI Taxonomy" id="297352"/>
    <lineage>
        <taxon>Bacteria</taxon>
        <taxon>Bacillati</taxon>
        <taxon>Bacillota</taxon>
        <taxon>Bacilli</taxon>
        <taxon>Lactobacillales</taxon>
        <taxon>Streptococcaceae</taxon>
        <taxon>Pseudolactococcus</taxon>
    </lineage>
</organism>
<dbReference type="GO" id="GO:0005829">
    <property type="term" value="C:cytosol"/>
    <property type="evidence" value="ECO:0007669"/>
    <property type="project" value="TreeGrafter"/>
</dbReference>
<dbReference type="STRING" id="1364.LP2241_50213"/>
<dbReference type="SUPFAM" id="SSF52317">
    <property type="entry name" value="Class I glutamine amidotransferase-like"/>
    <property type="match status" value="1"/>
</dbReference>
<dbReference type="InterPro" id="IPR011697">
    <property type="entry name" value="Peptidase_C26"/>
</dbReference>
<dbReference type="InterPro" id="IPR044668">
    <property type="entry name" value="PuuD-like"/>
</dbReference>
<dbReference type="Gene3D" id="3.40.50.880">
    <property type="match status" value="1"/>
</dbReference>
<evidence type="ECO:0000313" key="1">
    <source>
        <dbReference type="EMBL" id="CEN29057.1"/>
    </source>
</evidence>
<gene>
    <name evidence="1" type="ORF">LACPI_1857</name>
</gene>
<dbReference type="Proteomes" id="UP000033166">
    <property type="component" value="Chromosome I"/>
</dbReference>
<dbReference type="PROSITE" id="PS51273">
    <property type="entry name" value="GATASE_TYPE_1"/>
    <property type="match status" value="1"/>
</dbReference>
<dbReference type="PANTHER" id="PTHR43235:SF1">
    <property type="entry name" value="GLUTAMINE AMIDOTRANSFERASE PB2B2.05-RELATED"/>
    <property type="match status" value="1"/>
</dbReference>
<proteinExistence type="predicted"/>
<dbReference type="KEGG" id="lpk:LACPI_1857"/>
<protein>
    <submittedName>
        <fullName evidence="1">Class I glutamine amidotransferase</fullName>
    </submittedName>
</protein>
<keyword evidence="1" id="KW-0808">Transferase</keyword>